<evidence type="ECO:0000256" key="1">
    <source>
        <dbReference type="SAM" id="MobiDB-lite"/>
    </source>
</evidence>
<dbReference type="InterPro" id="IPR053137">
    <property type="entry name" value="NLR-like"/>
</dbReference>
<dbReference type="InterPro" id="IPR056002">
    <property type="entry name" value="DUF7580"/>
</dbReference>
<organism evidence="4 5">
    <name type="scientific">Arthrobotrys musiformis</name>
    <dbReference type="NCBI Taxonomy" id="47236"/>
    <lineage>
        <taxon>Eukaryota</taxon>
        <taxon>Fungi</taxon>
        <taxon>Dikarya</taxon>
        <taxon>Ascomycota</taxon>
        <taxon>Pezizomycotina</taxon>
        <taxon>Orbiliomycetes</taxon>
        <taxon>Orbiliales</taxon>
        <taxon>Orbiliaceae</taxon>
        <taxon>Arthrobotrys</taxon>
    </lineage>
</organism>
<evidence type="ECO:0000259" key="2">
    <source>
        <dbReference type="Pfam" id="PF01048"/>
    </source>
</evidence>
<evidence type="ECO:0000313" key="5">
    <source>
        <dbReference type="Proteomes" id="UP001370758"/>
    </source>
</evidence>
<dbReference type="Pfam" id="PF01048">
    <property type="entry name" value="PNP_UDP_1"/>
    <property type="match status" value="1"/>
</dbReference>
<dbReference type="InterPro" id="IPR035994">
    <property type="entry name" value="Nucleoside_phosphorylase_sf"/>
</dbReference>
<proteinExistence type="predicted"/>
<dbReference type="PANTHER" id="PTHR46082">
    <property type="entry name" value="ATP/GTP-BINDING PROTEIN-RELATED"/>
    <property type="match status" value="1"/>
</dbReference>
<name>A0AAV9W2V3_9PEZI</name>
<feature type="domain" description="DUF7580" evidence="3">
    <location>
        <begin position="2"/>
        <end position="148"/>
    </location>
</feature>
<dbReference type="SUPFAM" id="SSF53167">
    <property type="entry name" value="Purine and uridine phosphorylases"/>
    <property type="match status" value="1"/>
</dbReference>
<dbReference type="Gene3D" id="3.40.50.1580">
    <property type="entry name" value="Nucleoside phosphorylase domain"/>
    <property type="match status" value="1"/>
</dbReference>
<comment type="caution">
    <text evidence="4">The sequence shown here is derived from an EMBL/GenBank/DDBJ whole genome shotgun (WGS) entry which is preliminary data.</text>
</comment>
<sequence length="547" mass="61591">MKQSWDSSNIVFLLLPKQKIQESLLYIGCSAQTPCGKKHYGPGNPVLTSFAKLLLEIDHGRSWPWYISSGSSNSDSVSTWFELCDYVEKLKNEEGGSSYLDAITKTLHLYIALNEIESSQGDGEETDARLRGLIYRDIIRPLKLEAEPGTNKRRKPVADVMSMSGNSEGPRRPVHKLKSQRPSPASLPLRGPGTLYEDQFMDLETESESSIDGMYERERTQPLKGHSERQSQQSPRALAMSPALQHVPQSFSIFHSPRIDSWLDTQPPPEYWIPDKQPPSQTDDDFYVAIICSLPIEADAILCLFDKQYDDRTTRKQPGDTNTYTAGRIGRHNVVICHLPGIGISSAARATSHLLTSYQETRLVLVVGICGATPFDQSSPREEIILGDIVISDRLTQYDFGRQFPSGFQRKKDTEETLGPPNPQIQGLLQKLRIDNRKRAFQEEASALLEAIQQKRGDKYLYPGAESDTLFGSNFVHRCYQQGPTNNRARSNSKSKMELKCRKFGCEWPTIQRKRLTLNPQSYSPGIHIGRFASANTVIKSGKHRDK</sequence>
<evidence type="ECO:0008006" key="6">
    <source>
        <dbReference type="Google" id="ProtNLM"/>
    </source>
</evidence>
<dbReference type="Proteomes" id="UP001370758">
    <property type="component" value="Unassembled WGS sequence"/>
</dbReference>
<dbReference type="EMBL" id="JAVHJL010000006">
    <property type="protein sequence ID" value="KAK6501284.1"/>
    <property type="molecule type" value="Genomic_DNA"/>
</dbReference>
<reference evidence="4 5" key="1">
    <citation type="submission" date="2023-08" db="EMBL/GenBank/DDBJ databases">
        <authorList>
            <person name="Palmer J.M."/>
        </authorList>
    </citation>
    <scope>NUCLEOTIDE SEQUENCE [LARGE SCALE GENOMIC DNA]</scope>
    <source>
        <strain evidence="4 5">TWF481</strain>
    </source>
</reference>
<dbReference type="InterPro" id="IPR000845">
    <property type="entry name" value="Nucleoside_phosphorylase_d"/>
</dbReference>
<dbReference type="GO" id="GO:0009116">
    <property type="term" value="P:nucleoside metabolic process"/>
    <property type="evidence" value="ECO:0007669"/>
    <property type="project" value="InterPro"/>
</dbReference>
<protein>
    <recommendedName>
        <fullName evidence="6">Nucleoside phosphorylase domain-containing protein</fullName>
    </recommendedName>
</protein>
<gene>
    <name evidence="4" type="ORF">TWF481_009125</name>
</gene>
<dbReference type="AlphaFoldDB" id="A0AAV9W2V3"/>
<feature type="domain" description="Nucleoside phosphorylase" evidence="2">
    <location>
        <begin position="288"/>
        <end position="417"/>
    </location>
</feature>
<evidence type="ECO:0000313" key="4">
    <source>
        <dbReference type="EMBL" id="KAK6501284.1"/>
    </source>
</evidence>
<accession>A0AAV9W2V3</accession>
<dbReference type="Pfam" id="PF24476">
    <property type="entry name" value="DUF7580"/>
    <property type="match status" value="1"/>
</dbReference>
<dbReference type="GO" id="GO:0003824">
    <property type="term" value="F:catalytic activity"/>
    <property type="evidence" value="ECO:0007669"/>
    <property type="project" value="InterPro"/>
</dbReference>
<feature type="region of interest" description="Disordered" evidence="1">
    <location>
        <begin position="146"/>
        <end position="194"/>
    </location>
</feature>
<keyword evidence="5" id="KW-1185">Reference proteome</keyword>
<evidence type="ECO:0000259" key="3">
    <source>
        <dbReference type="Pfam" id="PF24476"/>
    </source>
</evidence>
<dbReference type="PANTHER" id="PTHR46082:SF6">
    <property type="entry name" value="AAA+ ATPASE DOMAIN-CONTAINING PROTEIN-RELATED"/>
    <property type="match status" value="1"/>
</dbReference>